<dbReference type="STRING" id="388467.A19Y_0120"/>
<dbReference type="CDD" id="cd00167">
    <property type="entry name" value="SANT"/>
    <property type="match status" value="1"/>
</dbReference>
<dbReference type="PANTHER" id="PTHR31760:SF0">
    <property type="entry name" value="S-ADENOSYL-L-METHIONINE-DEPENDENT METHYLTRANSFERASES SUPERFAMILY PROTEIN"/>
    <property type="match status" value="1"/>
</dbReference>
<evidence type="ECO:0000313" key="8">
    <source>
        <dbReference type="Proteomes" id="UP000027395"/>
    </source>
</evidence>
<keyword evidence="4 6" id="KW-0808">Transferase</keyword>
<gene>
    <name evidence="7" type="primary">gidB</name>
    <name evidence="6" type="synonym">rsmG</name>
    <name evidence="7" type="ORF">A19Y_0120</name>
</gene>
<keyword evidence="5 6" id="KW-0949">S-adenosyl-L-methionine</keyword>
<comment type="subcellular location">
    <subcellularLocation>
        <location evidence="6">Cytoplasm</location>
    </subcellularLocation>
</comment>
<dbReference type="RefSeq" id="WP_042151124.1">
    <property type="nucleotide sequence ID" value="NZ_CM002803.1"/>
</dbReference>
<evidence type="ECO:0000256" key="3">
    <source>
        <dbReference type="ARBA" id="ARBA00022603"/>
    </source>
</evidence>
<feature type="binding site" evidence="6">
    <location>
        <position position="94"/>
    </location>
    <ligand>
        <name>S-adenosyl-L-methionine</name>
        <dbReference type="ChEBI" id="CHEBI:59789"/>
    </ligand>
</feature>
<dbReference type="InterPro" id="IPR001005">
    <property type="entry name" value="SANT/Myb"/>
</dbReference>
<dbReference type="AlphaFoldDB" id="A0A073CCM1"/>
<keyword evidence="2 6" id="KW-0698">rRNA processing</keyword>
<feature type="binding site" evidence="6">
    <location>
        <position position="89"/>
    </location>
    <ligand>
        <name>S-adenosyl-L-methionine</name>
        <dbReference type="ChEBI" id="CHEBI:59789"/>
    </ligand>
</feature>
<dbReference type="Gene3D" id="3.40.50.150">
    <property type="entry name" value="Vaccinia Virus protein VP39"/>
    <property type="match status" value="1"/>
</dbReference>
<feature type="binding site" evidence="6">
    <location>
        <begin position="112"/>
        <end position="114"/>
    </location>
    <ligand>
        <name>S-adenosyl-L-methionine</name>
        <dbReference type="ChEBI" id="CHEBI:59789"/>
    </ligand>
</feature>
<feature type="binding site" evidence="6">
    <location>
        <begin position="140"/>
        <end position="141"/>
    </location>
    <ligand>
        <name>S-adenosyl-L-methionine</name>
        <dbReference type="ChEBI" id="CHEBI:59789"/>
    </ligand>
</feature>
<dbReference type="PATRIC" id="fig|388467.6.peg.69"/>
<evidence type="ECO:0000256" key="6">
    <source>
        <dbReference type="HAMAP-Rule" id="MF_00074"/>
    </source>
</evidence>
<dbReference type="GO" id="GO:0005829">
    <property type="term" value="C:cytosol"/>
    <property type="evidence" value="ECO:0007669"/>
    <property type="project" value="TreeGrafter"/>
</dbReference>
<evidence type="ECO:0000256" key="4">
    <source>
        <dbReference type="ARBA" id="ARBA00022679"/>
    </source>
</evidence>
<protein>
    <recommendedName>
        <fullName evidence="6">Ribosomal RNA small subunit methyltransferase G</fullName>
        <ecNumber evidence="6">2.1.1.-</ecNumber>
    </recommendedName>
    <alternativeName>
        <fullName evidence="6">16S rRNA 7-methylguanosine methyltransferase</fullName>
        <shortName evidence="6">16S rRNA m7G methyltransferase</shortName>
    </alternativeName>
</protein>
<comment type="similarity">
    <text evidence="6">Belongs to the methyltransferase superfamily. RNA methyltransferase RsmG family.</text>
</comment>
<dbReference type="GO" id="GO:0070043">
    <property type="term" value="F:rRNA (guanine-N7-)-methyltransferase activity"/>
    <property type="evidence" value="ECO:0007669"/>
    <property type="project" value="UniProtKB-UniRule"/>
</dbReference>
<dbReference type="EC" id="2.1.1.-" evidence="6"/>
<dbReference type="eggNOG" id="COG0357">
    <property type="taxonomic scope" value="Bacteria"/>
</dbReference>
<evidence type="ECO:0000256" key="1">
    <source>
        <dbReference type="ARBA" id="ARBA00022490"/>
    </source>
</evidence>
<evidence type="ECO:0000313" key="7">
    <source>
        <dbReference type="EMBL" id="KEI65368.1"/>
    </source>
</evidence>
<evidence type="ECO:0000256" key="5">
    <source>
        <dbReference type="ARBA" id="ARBA00022691"/>
    </source>
</evidence>
<keyword evidence="8" id="KW-1185">Reference proteome</keyword>
<dbReference type="PIRSF" id="PIRSF003078">
    <property type="entry name" value="GidB"/>
    <property type="match status" value="1"/>
</dbReference>
<dbReference type="InterPro" id="IPR003682">
    <property type="entry name" value="rRNA_ssu_MeTfrase_G"/>
</dbReference>
<sequence>MNQISAPQLPDMNAVWQETLNWQPTPEQQVLFQQLFELIIQFNQQLNLTRITEPQEFWEKHLWDSLRGISFLLSEKNLLSPGTKFIDIGTGGGFPGIALAIIFPESSVTLLDSTRKKITALTTILEELKINNTIPWVGRAEALGQHPKHRESYDFALLRAVAPPSVSAEYALPLLKVGGTAILYRGHWTPEEEQQLISAVKQLGGVLESVDGFTTPLTQSIRHCLYLKKVRPTAKQYPRAIGIPGQKPL</sequence>
<dbReference type="HOGENOM" id="CLU_065341_0_2_3"/>
<dbReference type="Proteomes" id="UP000027395">
    <property type="component" value="Chromosome"/>
</dbReference>
<name>A0A073CCM1_PLAA1</name>
<dbReference type="NCBIfam" id="TIGR00138">
    <property type="entry name" value="rsmG_gidB"/>
    <property type="match status" value="1"/>
</dbReference>
<dbReference type="PANTHER" id="PTHR31760">
    <property type="entry name" value="S-ADENOSYL-L-METHIONINE-DEPENDENT METHYLTRANSFERASES SUPERFAMILY PROTEIN"/>
    <property type="match status" value="1"/>
</dbReference>
<dbReference type="SUPFAM" id="SSF53335">
    <property type="entry name" value="S-adenosyl-L-methionine-dependent methyltransferases"/>
    <property type="match status" value="1"/>
</dbReference>
<evidence type="ECO:0000256" key="2">
    <source>
        <dbReference type="ARBA" id="ARBA00022552"/>
    </source>
</evidence>
<comment type="function">
    <text evidence="6">Specifically methylates the N7 position of a guanine in 16S rRNA.</text>
</comment>
<proteinExistence type="inferred from homology"/>
<dbReference type="Pfam" id="PF02527">
    <property type="entry name" value="GidB"/>
    <property type="match status" value="1"/>
</dbReference>
<dbReference type="HAMAP" id="MF_00074">
    <property type="entry name" value="16SrRNA_methyltr_G"/>
    <property type="match status" value="1"/>
</dbReference>
<dbReference type="EMBL" id="CM002803">
    <property type="protein sequence ID" value="KEI65368.1"/>
    <property type="molecule type" value="Genomic_DNA"/>
</dbReference>
<keyword evidence="1 6" id="KW-0963">Cytoplasm</keyword>
<organism evidence="7 8">
    <name type="scientific">Planktothrix agardhii (strain NIVA-CYA 126/8)</name>
    <dbReference type="NCBI Taxonomy" id="388467"/>
    <lineage>
        <taxon>Bacteria</taxon>
        <taxon>Bacillati</taxon>
        <taxon>Cyanobacteriota</taxon>
        <taxon>Cyanophyceae</taxon>
        <taxon>Oscillatoriophycideae</taxon>
        <taxon>Oscillatoriales</taxon>
        <taxon>Microcoleaceae</taxon>
        <taxon>Planktothrix</taxon>
    </lineage>
</organism>
<dbReference type="InterPro" id="IPR029063">
    <property type="entry name" value="SAM-dependent_MTases_sf"/>
</dbReference>
<dbReference type="FunFam" id="3.40.50.150:FF:000041">
    <property type="entry name" value="Ribosomal RNA small subunit methyltransferase G"/>
    <property type="match status" value="1"/>
</dbReference>
<feature type="binding site" evidence="6">
    <location>
        <position position="159"/>
    </location>
    <ligand>
        <name>S-adenosyl-L-methionine</name>
        <dbReference type="ChEBI" id="CHEBI:59789"/>
    </ligand>
</feature>
<keyword evidence="3 6" id="KW-0489">Methyltransferase</keyword>
<dbReference type="CDD" id="cd02440">
    <property type="entry name" value="AdoMet_MTases"/>
    <property type="match status" value="1"/>
</dbReference>
<accession>A0A073CCM1</accession>
<reference evidence="7 8" key="1">
    <citation type="journal article" date="2014" name="Appl. Environ. Microbiol.">
        <title>Elucidation of insertion elements encoded on plasmids and in vitro construction of shuttle vectors from the toxic cyanobacterium Planktothrix.</title>
        <authorList>
            <person name="Christiansen G."/>
            <person name="Goesmann A."/>
            <person name="Kurmayer R."/>
        </authorList>
    </citation>
    <scope>NUCLEOTIDE SEQUENCE [LARGE SCALE GENOMIC DNA]</scope>
    <source>
        <strain evidence="7 8">NIVA-CYA 126/8</strain>
    </source>
</reference>